<dbReference type="InterPro" id="IPR041633">
    <property type="entry name" value="Polbeta"/>
</dbReference>
<dbReference type="Pfam" id="PF18765">
    <property type="entry name" value="Polbeta"/>
    <property type="match status" value="1"/>
</dbReference>
<dbReference type="Proteomes" id="UP000315589">
    <property type="component" value="Unassembled WGS sequence"/>
</dbReference>
<organism evidence="2 3">
    <name type="scientific">Candidatus Berkelbacteria bacterium Licking1014_85</name>
    <dbReference type="NCBI Taxonomy" id="2017148"/>
    <lineage>
        <taxon>Bacteria</taxon>
        <taxon>Candidatus Berkelbacteria</taxon>
    </lineage>
</organism>
<sequence length="103" mass="12002">MEMINTKLENNIIKLFRQNNVIFAAIFGSRAKGTATPNSDYDFLIEFAPTFQIPLSRYLPFKSNLEKVVNNNIDIVTTRGLGQKQFKREVLKTMKVIYDERKR</sequence>
<dbReference type="PANTHER" id="PTHR43852">
    <property type="entry name" value="NUCLEOTIDYLTRANSFERASE"/>
    <property type="match status" value="1"/>
</dbReference>
<evidence type="ECO:0000259" key="1">
    <source>
        <dbReference type="Pfam" id="PF18765"/>
    </source>
</evidence>
<dbReference type="AlphaFoldDB" id="A0A554LHR2"/>
<reference evidence="2 3" key="1">
    <citation type="submission" date="2017-07" db="EMBL/GenBank/DDBJ databases">
        <title>Mechanisms for carbon and nitrogen cycling indicate functional differentiation within the Candidate Phyla Radiation.</title>
        <authorList>
            <person name="Danczak R.E."/>
            <person name="Johnston M.D."/>
            <person name="Kenah C."/>
            <person name="Slattery M."/>
            <person name="Wrighton K.C."/>
            <person name="Wilkins M.J."/>
        </authorList>
    </citation>
    <scope>NUCLEOTIDE SEQUENCE [LARGE SCALE GENOMIC DNA]</scope>
    <source>
        <strain evidence="2">Licking1014_85</strain>
    </source>
</reference>
<dbReference type="InterPro" id="IPR052930">
    <property type="entry name" value="TA_antitoxin_MntA"/>
</dbReference>
<dbReference type="PANTHER" id="PTHR43852:SF2">
    <property type="entry name" value="PROTEIN ADENYLYLTRANSFERASE MNTA"/>
    <property type="match status" value="1"/>
</dbReference>
<feature type="domain" description="Polymerase beta nucleotidyltransferase" evidence="1">
    <location>
        <begin position="10"/>
        <end position="101"/>
    </location>
</feature>
<gene>
    <name evidence="2" type="ORF">CEN91_459</name>
</gene>
<name>A0A554LHR2_9BACT</name>
<dbReference type="InterPro" id="IPR043519">
    <property type="entry name" value="NT_sf"/>
</dbReference>
<protein>
    <recommendedName>
        <fullName evidence="1">Polymerase beta nucleotidyltransferase domain-containing protein</fullName>
    </recommendedName>
</protein>
<dbReference type="SUPFAM" id="SSF81301">
    <property type="entry name" value="Nucleotidyltransferase"/>
    <property type="match status" value="1"/>
</dbReference>
<dbReference type="Gene3D" id="3.30.460.10">
    <property type="entry name" value="Beta Polymerase, domain 2"/>
    <property type="match status" value="1"/>
</dbReference>
<dbReference type="CDD" id="cd05403">
    <property type="entry name" value="NT_KNTase_like"/>
    <property type="match status" value="1"/>
</dbReference>
<evidence type="ECO:0000313" key="2">
    <source>
        <dbReference type="EMBL" id="TSC92402.1"/>
    </source>
</evidence>
<evidence type="ECO:0000313" key="3">
    <source>
        <dbReference type="Proteomes" id="UP000315589"/>
    </source>
</evidence>
<accession>A0A554LHR2</accession>
<dbReference type="EMBL" id="VMGI01000064">
    <property type="protein sequence ID" value="TSC92402.1"/>
    <property type="molecule type" value="Genomic_DNA"/>
</dbReference>
<comment type="caution">
    <text evidence="2">The sequence shown here is derived from an EMBL/GenBank/DDBJ whole genome shotgun (WGS) entry which is preliminary data.</text>
</comment>
<proteinExistence type="predicted"/>